<dbReference type="InterPro" id="IPR003441">
    <property type="entry name" value="NAC-dom"/>
</dbReference>
<dbReference type="SUPFAM" id="SSF101941">
    <property type="entry name" value="NAC domain"/>
    <property type="match status" value="1"/>
</dbReference>
<keyword evidence="2" id="KW-0238">DNA-binding</keyword>
<gene>
    <name evidence="7" type="ORF">SLEP1_g12235</name>
</gene>
<dbReference type="InterPro" id="IPR036093">
    <property type="entry name" value="NAC_dom_sf"/>
</dbReference>
<organism evidence="7 8">
    <name type="scientific">Rubroshorea leprosula</name>
    <dbReference type="NCBI Taxonomy" id="152421"/>
    <lineage>
        <taxon>Eukaryota</taxon>
        <taxon>Viridiplantae</taxon>
        <taxon>Streptophyta</taxon>
        <taxon>Embryophyta</taxon>
        <taxon>Tracheophyta</taxon>
        <taxon>Spermatophyta</taxon>
        <taxon>Magnoliopsida</taxon>
        <taxon>eudicotyledons</taxon>
        <taxon>Gunneridae</taxon>
        <taxon>Pentapetalae</taxon>
        <taxon>rosids</taxon>
        <taxon>malvids</taxon>
        <taxon>Malvales</taxon>
        <taxon>Dipterocarpaceae</taxon>
        <taxon>Rubroshorea</taxon>
    </lineage>
</organism>
<dbReference type="Gene3D" id="2.170.150.80">
    <property type="entry name" value="NAC domain"/>
    <property type="match status" value="1"/>
</dbReference>
<dbReference type="GO" id="GO:0003677">
    <property type="term" value="F:DNA binding"/>
    <property type="evidence" value="ECO:0007669"/>
    <property type="project" value="UniProtKB-KW"/>
</dbReference>
<evidence type="ECO:0000256" key="4">
    <source>
        <dbReference type="ARBA" id="ARBA00023242"/>
    </source>
</evidence>
<evidence type="ECO:0000313" key="8">
    <source>
        <dbReference type="Proteomes" id="UP001054252"/>
    </source>
</evidence>
<dbReference type="PROSITE" id="PS51005">
    <property type="entry name" value="NAC"/>
    <property type="match status" value="1"/>
</dbReference>
<dbReference type="EMBL" id="BPVZ01000014">
    <property type="protein sequence ID" value="GKU99376.1"/>
    <property type="molecule type" value="Genomic_DNA"/>
</dbReference>
<feature type="domain" description="NAC" evidence="6">
    <location>
        <begin position="46"/>
        <end position="209"/>
    </location>
</feature>
<keyword evidence="8" id="KW-1185">Reference proteome</keyword>
<evidence type="ECO:0000256" key="5">
    <source>
        <dbReference type="SAM" id="MobiDB-lite"/>
    </source>
</evidence>
<accession>A0AAV5IBT2</accession>
<evidence type="ECO:0000256" key="3">
    <source>
        <dbReference type="ARBA" id="ARBA00023163"/>
    </source>
</evidence>
<evidence type="ECO:0000313" key="7">
    <source>
        <dbReference type="EMBL" id="GKU99376.1"/>
    </source>
</evidence>
<dbReference type="GO" id="GO:0006355">
    <property type="term" value="P:regulation of DNA-templated transcription"/>
    <property type="evidence" value="ECO:0007669"/>
    <property type="project" value="InterPro"/>
</dbReference>
<name>A0AAV5IBT2_9ROSI</name>
<protein>
    <recommendedName>
        <fullName evidence="6">NAC domain-containing protein</fullName>
    </recommendedName>
</protein>
<sequence>MQTNSVPTTTLNHHTPTTPISTLLSPAAANNGGGFDPPSTSVNGSYPPGLRFRPTDPELILHYLHNKILKEPLPCDKIQDVKLYDHNPDTLTELYKEYGEDSCWYFFTARDKKYPNGQRPDRATKDGVGYWKATGADKKIKFEGTLIGKKKSLVFCEGDRIKNQKTAWLMHEYELLKEDSSNQARNNTTASEGNDMQLDHSVLCKIYKKHGKSTKHHPRNDARNETVLKEVEQHNGQQSDFRGLENFNQPQRQEVNHNLLGYSDIPFSDFGEEVEAHFGDPEAQCYSLQQLPEFCDQPAFKEEDYYTLPPPPESLSLVDDHRGTKNYSSSREQFSDHGRINRIESDMNTPTGYGGIHAPQFIDFDASKSSSVYQRQAIQTVNVATHSTDACVFVSPSEQLK</sequence>
<evidence type="ECO:0000256" key="2">
    <source>
        <dbReference type="ARBA" id="ARBA00023125"/>
    </source>
</evidence>
<proteinExistence type="predicted"/>
<feature type="region of interest" description="Disordered" evidence="5">
    <location>
        <begin position="311"/>
        <end position="334"/>
    </location>
</feature>
<dbReference type="Pfam" id="PF02365">
    <property type="entry name" value="NAM"/>
    <property type="match status" value="1"/>
</dbReference>
<reference evidence="7 8" key="1">
    <citation type="journal article" date="2021" name="Commun. Biol.">
        <title>The genome of Shorea leprosula (Dipterocarpaceae) highlights the ecological relevance of drought in aseasonal tropical rainforests.</title>
        <authorList>
            <person name="Ng K.K.S."/>
            <person name="Kobayashi M.J."/>
            <person name="Fawcett J.A."/>
            <person name="Hatakeyama M."/>
            <person name="Paape T."/>
            <person name="Ng C.H."/>
            <person name="Ang C.C."/>
            <person name="Tnah L.H."/>
            <person name="Lee C.T."/>
            <person name="Nishiyama T."/>
            <person name="Sese J."/>
            <person name="O'Brien M.J."/>
            <person name="Copetti D."/>
            <person name="Mohd Noor M.I."/>
            <person name="Ong R.C."/>
            <person name="Putra M."/>
            <person name="Sireger I.Z."/>
            <person name="Indrioko S."/>
            <person name="Kosugi Y."/>
            <person name="Izuno A."/>
            <person name="Isagi Y."/>
            <person name="Lee S.L."/>
            <person name="Shimizu K.K."/>
        </authorList>
    </citation>
    <scope>NUCLEOTIDE SEQUENCE [LARGE SCALE GENOMIC DNA]</scope>
    <source>
        <strain evidence="7">214</strain>
    </source>
</reference>
<dbReference type="AlphaFoldDB" id="A0AAV5IBT2"/>
<keyword evidence="1" id="KW-0805">Transcription regulation</keyword>
<comment type="caution">
    <text evidence="7">The sequence shown here is derived from an EMBL/GenBank/DDBJ whole genome shotgun (WGS) entry which is preliminary data.</text>
</comment>
<keyword evidence="4" id="KW-0539">Nucleus</keyword>
<dbReference type="PANTHER" id="PTHR31719:SF179">
    <property type="entry name" value="OS08G0148400 PROTEIN"/>
    <property type="match status" value="1"/>
</dbReference>
<dbReference type="Proteomes" id="UP001054252">
    <property type="component" value="Unassembled WGS sequence"/>
</dbReference>
<dbReference type="PANTHER" id="PTHR31719">
    <property type="entry name" value="NAC TRANSCRIPTION FACTOR 56"/>
    <property type="match status" value="1"/>
</dbReference>
<evidence type="ECO:0000259" key="6">
    <source>
        <dbReference type="PROSITE" id="PS51005"/>
    </source>
</evidence>
<keyword evidence="3" id="KW-0804">Transcription</keyword>
<evidence type="ECO:0000256" key="1">
    <source>
        <dbReference type="ARBA" id="ARBA00023015"/>
    </source>
</evidence>